<proteinExistence type="predicted"/>
<evidence type="ECO:0000313" key="3">
    <source>
        <dbReference type="Proteomes" id="UP000633365"/>
    </source>
</evidence>
<keyword evidence="1" id="KW-1133">Transmembrane helix</keyword>
<dbReference type="Proteomes" id="UP000633365">
    <property type="component" value="Unassembled WGS sequence"/>
</dbReference>
<protein>
    <submittedName>
        <fullName evidence="2">Uncharacterized protein</fullName>
    </submittedName>
</protein>
<keyword evidence="1" id="KW-0812">Transmembrane</keyword>
<evidence type="ECO:0000256" key="1">
    <source>
        <dbReference type="SAM" id="Phobius"/>
    </source>
</evidence>
<accession>A0A934WUH3</accession>
<keyword evidence="3" id="KW-1185">Reference proteome</keyword>
<dbReference type="EMBL" id="JAEQMG010000187">
    <property type="protein sequence ID" value="MBK6090187.1"/>
    <property type="molecule type" value="Genomic_DNA"/>
</dbReference>
<comment type="caution">
    <text evidence="2">The sequence shown here is derived from an EMBL/GenBank/DDBJ whole genome shotgun (WGS) entry which is preliminary data.</text>
</comment>
<organism evidence="2 3">
    <name type="scientific">Ruminococcus difficilis</name>
    <dbReference type="NCBI Taxonomy" id="2763069"/>
    <lineage>
        <taxon>Bacteria</taxon>
        <taxon>Bacillati</taxon>
        <taxon>Bacillota</taxon>
        <taxon>Clostridia</taxon>
        <taxon>Eubacteriales</taxon>
        <taxon>Oscillospiraceae</taxon>
        <taxon>Ruminococcus</taxon>
    </lineage>
</organism>
<sequence>MQNEVVLVRHTEEAIHSVADSTERNRCCHEELAEKTDAYIEQTDRRFRHTEEAIHSVADSAERNRCRHEELTEKTDAFMKQTADSFHQAEVKTDKILEDLDIQRNTQDALLRDTAATGAYIEQLQSYEHLGDVDKEWGYSHDLGKKLLDTTERVSNEEEETKLLKERLATCETENMMLKTRLTIAFSIAGGAVVISLVQLVLRIAEIL</sequence>
<name>A0A934WUH3_9FIRM</name>
<keyword evidence="1" id="KW-0472">Membrane</keyword>
<evidence type="ECO:0000313" key="2">
    <source>
        <dbReference type="EMBL" id="MBK6090187.1"/>
    </source>
</evidence>
<reference evidence="2" key="1">
    <citation type="submission" date="2021-01" db="EMBL/GenBank/DDBJ databases">
        <title>Genome public.</title>
        <authorList>
            <person name="Liu C."/>
            <person name="Sun Q."/>
        </authorList>
    </citation>
    <scope>NUCLEOTIDE SEQUENCE</scope>
    <source>
        <strain evidence="2">M6</strain>
    </source>
</reference>
<dbReference type="AlphaFoldDB" id="A0A934WUH3"/>
<feature type="transmembrane region" description="Helical" evidence="1">
    <location>
        <begin position="182"/>
        <end position="202"/>
    </location>
</feature>
<gene>
    <name evidence="2" type="ORF">JKK62_16310</name>
</gene>